<accession>A0A4P9WH77</accession>
<dbReference type="EMBL" id="KZ995131">
    <property type="protein sequence ID" value="RKO91295.1"/>
    <property type="molecule type" value="Genomic_DNA"/>
</dbReference>
<evidence type="ECO:0000313" key="1">
    <source>
        <dbReference type="EMBL" id="RKO91295.1"/>
    </source>
</evidence>
<name>A0A4P9WH77_9FUNG</name>
<proteinExistence type="predicted"/>
<sequence>MLTQFFTPPHLSDLLRTISHTHLICLSVSFGVCGGVDSDSREQGDGDHSTGSLDEEAGRLLLIFPGALMGQVLQRRFGSKAAVTVSVTVATHKARATLPTATLLHVKGIRFRTSLSFCGCHIDYPAAIAFPVAPIAVVLPVVLPMGVAIRGAPYVPSMDPPTVVVPRLKVCIVNCDMEDAVVLNLRPDQDTIFDVKELILASTNWFENLQPSRIFILDKAKGEGKVDSPILVTADGNLYVKRAPYDYLPLQVYEIWVTMQRPWLRPVIREDFMNVQFPRTINKFYILDTSEDPQTLMYEGKFMRSYLNAARGHQLWVAFNDNTD</sequence>
<evidence type="ECO:0000313" key="2">
    <source>
        <dbReference type="Proteomes" id="UP000269721"/>
    </source>
</evidence>
<dbReference type="AlphaFoldDB" id="A0A4P9WH77"/>
<organism evidence="1 2">
    <name type="scientific">Blyttiomyces helicus</name>
    <dbReference type="NCBI Taxonomy" id="388810"/>
    <lineage>
        <taxon>Eukaryota</taxon>
        <taxon>Fungi</taxon>
        <taxon>Fungi incertae sedis</taxon>
        <taxon>Chytridiomycota</taxon>
        <taxon>Chytridiomycota incertae sedis</taxon>
        <taxon>Chytridiomycetes</taxon>
        <taxon>Chytridiomycetes incertae sedis</taxon>
        <taxon>Blyttiomyces</taxon>
    </lineage>
</organism>
<protein>
    <submittedName>
        <fullName evidence="1">Uncharacterized protein</fullName>
    </submittedName>
</protein>
<reference evidence="2" key="1">
    <citation type="journal article" date="2018" name="Nat. Microbiol.">
        <title>Leveraging single-cell genomics to expand the fungal tree of life.</title>
        <authorList>
            <person name="Ahrendt S.R."/>
            <person name="Quandt C.A."/>
            <person name="Ciobanu D."/>
            <person name="Clum A."/>
            <person name="Salamov A."/>
            <person name="Andreopoulos B."/>
            <person name="Cheng J.F."/>
            <person name="Woyke T."/>
            <person name="Pelin A."/>
            <person name="Henrissat B."/>
            <person name="Reynolds N.K."/>
            <person name="Benny G.L."/>
            <person name="Smith M.E."/>
            <person name="James T.Y."/>
            <person name="Grigoriev I.V."/>
        </authorList>
    </citation>
    <scope>NUCLEOTIDE SEQUENCE [LARGE SCALE GENOMIC DNA]</scope>
</reference>
<dbReference type="Proteomes" id="UP000269721">
    <property type="component" value="Unassembled WGS sequence"/>
</dbReference>
<keyword evidence="2" id="KW-1185">Reference proteome</keyword>
<gene>
    <name evidence="1" type="ORF">BDK51DRAFT_29911</name>
</gene>